<evidence type="ECO:0000313" key="1">
    <source>
        <dbReference type="EMBL" id="CAF2906174.1"/>
    </source>
</evidence>
<sequence>MPVKPCSSAMRIWRNRGITFAYNFIIDGNNFYYGCGTFYSRFFSTPMLMENTWKQFSTNLGGLTIPSYAIDKTPHNLESSLVFSTVSHGSVLRYFKSVQLDMD</sequence>
<gene>
    <name evidence="1" type="ORF">LSAA_8019</name>
</gene>
<dbReference type="EMBL" id="HG994582">
    <property type="protein sequence ID" value="CAF2906174.1"/>
    <property type="molecule type" value="Genomic_DNA"/>
</dbReference>
<evidence type="ECO:0000313" key="2">
    <source>
        <dbReference type="Proteomes" id="UP000675881"/>
    </source>
</evidence>
<organism evidence="1 2">
    <name type="scientific">Lepeophtheirus salmonis</name>
    <name type="common">Salmon louse</name>
    <name type="synonym">Caligus salmonis</name>
    <dbReference type="NCBI Taxonomy" id="72036"/>
    <lineage>
        <taxon>Eukaryota</taxon>
        <taxon>Metazoa</taxon>
        <taxon>Ecdysozoa</taxon>
        <taxon>Arthropoda</taxon>
        <taxon>Crustacea</taxon>
        <taxon>Multicrustacea</taxon>
        <taxon>Hexanauplia</taxon>
        <taxon>Copepoda</taxon>
        <taxon>Siphonostomatoida</taxon>
        <taxon>Caligidae</taxon>
        <taxon>Lepeophtheirus</taxon>
    </lineage>
</organism>
<protein>
    <submittedName>
        <fullName evidence="1">(salmon louse) hypothetical protein</fullName>
    </submittedName>
</protein>
<proteinExistence type="predicted"/>
<dbReference type="AlphaFoldDB" id="A0A7R8CRS4"/>
<name>A0A7R8CRS4_LEPSM</name>
<accession>A0A7R8CRS4</accession>
<keyword evidence="2" id="KW-1185">Reference proteome</keyword>
<dbReference type="Proteomes" id="UP000675881">
    <property type="component" value="Chromosome 3"/>
</dbReference>
<reference evidence="1" key="1">
    <citation type="submission" date="2021-02" db="EMBL/GenBank/DDBJ databases">
        <authorList>
            <person name="Bekaert M."/>
        </authorList>
    </citation>
    <scope>NUCLEOTIDE SEQUENCE</scope>
    <source>
        <strain evidence="1">IoA-00</strain>
    </source>
</reference>